<organism evidence="2">
    <name type="scientific">viral metagenome</name>
    <dbReference type="NCBI Taxonomy" id="1070528"/>
    <lineage>
        <taxon>unclassified sequences</taxon>
        <taxon>metagenomes</taxon>
        <taxon>organismal metagenomes</taxon>
    </lineage>
</organism>
<accession>A0A6C0H5N8</accession>
<dbReference type="InterPro" id="IPR011630">
    <property type="entry name" value="DUF1599"/>
</dbReference>
<evidence type="ECO:0000259" key="1">
    <source>
        <dbReference type="Pfam" id="PF07659"/>
    </source>
</evidence>
<evidence type="ECO:0000313" key="2">
    <source>
        <dbReference type="EMBL" id="QHT75526.1"/>
    </source>
</evidence>
<proteinExistence type="predicted"/>
<reference evidence="2" key="1">
    <citation type="journal article" date="2020" name="Nature">
        <title>Giant virus diversity and host interactions through global metagenomics.</title>
        <authorList>
            <person name="Schulz F."/>
            <person name="Roux S."/>
            <person name="Paez-Espino D."/>
            <person name="Jungbluth S."/>
            <person name="Walsh D.A."/>
            <person name="Denef V.J."/>
            <person name="McMahon K.D."/>
            <person name="Konstantinidis K.T."/>
            <person name="Eloe-Fadrosh E.A."/>
            <person name="Kyrpides N.C."/>
            <person name="Woyke T."/>
        </authorList>
    </citation>
    <scope>NUCLEOTIDE SEQUENCE</scope>
    <source>
        <strain evidence="2">GVMAG-M-3300023179-71</strain>
    </source>
</reference>
<dbReference type="EMBL" id="MN739879">
    <property type="protein sequence ID" value="QHT75526.1"/>
    <property type="molecule type" value="Genomic_DNA"/>
</dbReference>
<sequence length="160" mass="18791">MGRVEQMICIQEYILNKYNEMTDYYLGINLDTYFYILEENIDKCIKKSDLIVKIDDYNELKNILIEINILSALKLNRTNIKEIQNIGLELFKKKNNDYGDAFAKYGIIGIIIRMVDKINRILSLYKNECKCVEESMNDTLLDLHNYSAMGLMLILLNKKI</sequence>
<dbReference type="AlphaFoldDB" id="A0A6C0H5N8"/>
<name>A0A6C0H5N8_9ZZZZ</name>
<feature type="domain" description="Nucleotide modification associated" evidence="1">
    <location>
        <begin position="94"/>
        <end position="152"/>
    </location>
</feature>
<protein>
    <recommendedName>
        <fullName evidence="1">Nucleotide modification associated domain-containing protein</fullName>
    </recommendedName>
</protein>
<dbReference type="Pfam" id="PF07659">
    <property type="entry name" value="DUF1599"/>
    <property type="match status" value="1"/>
</dbReference>